<feature type="region of interest" description="Disordered" evidence="2">
    <location>
        <begin position="296"/>
        <end position="315"/>
    </location>
</feature>
<dbReference type="AlphaFoldDB" id="A0A518KA69"/>
<dbReference type="InterPro" id="IPR050546">
    <property type="entry name" value="Glycosyl_Hydrlase_16"/>
</dbReference>
<name>A0A518KA69_9BACT</name>
<dbReference type="PROSITE" id="PS51762">
    <property type="entry name" value="GH16_2"/>
    <property type="match status" value="1"/>
</dbReference>
<dbReference type="PANTHER" id="PTHR10963:SF55">
    <property type="entry name" value="GLYCOSIDE HYDROLASE FAMILY 16 PROTEIN"/>
    <property type="match status" value="1"/>
</dbReference>
<proteinExistence type="inferred from homology"/>
<dbReference type="InterPro" id="IPR000757">
    <property type="entry name" value="Beta-glucanase-like"/>
</dbReference>
<dbReference type="Proteomes" id="UP000316426">
    <property type="component" value="Chromosome"/>
</dbReference>
<dbReference type="SUPFAM" id="SSF49899">
    <property type="entry name" value="Concanavalin A-like lectins/glucanases"/>
    <property type="match status" value="1"/>
</dbReference>
<gene>
    <name evidence="5" type="primary">bglA_1</name>
    <name evidence="5" type="ORF">Spa11_28870</name>
</gene>
<dbReference type="CDD" id="cd08023">
    <property type="entry name" value="GH16_laminarinase_like"/>
    <property type="match status" value="1"/>
</dbReference>
<dbReference type="EMBL" id="CP036349">
    <property type="protein sequence ID" value="QDV74680.1"/>
    <property type="molecule type" value="Genomic_DNA"/>
</dbReference>
<evidence type="ECO:0000313" key="5">
    <source>
        <dbReference type="EMBL" id="QDV74680.1"/>
    </source>
</evidence>
<evidence type="ECO:0000256" key="3">
    <source>
        <dbReference type="SAM" id="SignalP"/>
    </source>
</evidence>
<sequence precursor="true">MNIGSIPLGIVAFAVCQALTAGAAHADWPTEADPPPPIEQGGYELVWADEFDKDGVPNPANWDYEHGFVRNNELQWYQPQNAMVDNGLLTIQAVRERRANPDYHVGSRSWATQRKSAEYTSASVITQGKREWLYGRFVMRAKIPTAPGMWPAFWTLGDGSWPRCGEIDVMEYYRGMVLANAAWQGEDRLVAWDAVRVPIDQLGDASWSDEFHLWRVDWTAARIDIYVDDRLINSIDSTVADGGGHEGKNPFRQPHYLLVNLAVGGQNGGDPSGVEMPAKYVIDFIRVYQRQDDGVIPKSSHRQSLSPTEVAARAD</sequence>
<feature type="chain" id="PRO_5021893830" evidence="3">
    <location>
        <begin position="27"/>
        <end position="315"/>
    </location>
</feature>
<dbReference type="InterPro" id="IPR013320">
    <property type="entry name" value="ConA-like_dom_sf"/>
</dbReference>
<keyword evidence="5" id="KW-0326">Glycosidase</keyword>
<dbReference type="RefSeq" id="WP_145113292.1">
    <property type="nucleotide sequence ID" value="NZ_CP036349.1"/>
</dbReference>
<dbReference type="GO" id="GO:0005975">
    <property type="term" value="P:carbohydrate metabolic process"/>
    <property type="evidence" value="ECO:0007669"/>
    <property type="project" value="InterPro"/>
</dbReference>
<dbReference type="PANTHER" id="PTHR10963">
    <property type="entry name" value="GLYCOSYL HYDROLASE-RELATED"/>
    <property type="match status" value="1"/>
</dbReference>
<evidence type="ECO:0000256" key="2">
    <source>
        <dbReference type="SAM" id="MobiDB-lite"/>
    </source>
</evidence>
<feature type="signal peptide" evidence="3">
    <location>
        <begin position="1"/>
        <end position="26"/>
    </location>
</feature>
<accession>A0A518KA69</accession>
<dbReference type="EC" id="3.2.1.73" evidence="5"/>
<feature type="domain" description="GH16" evidence="4">
    <location>
        <begin position="26"/>
        <end position="293"/>
    </location>
</feature>
<comment type="similarity">
    <text evidence="1">Belongs to the glycosyl hydrolase 16 family.</text>
</comment>
<organism evidence="5 6">
    <name type="scientific">Botrimarina mediterranea</name>
    <dbReference type="NCBI Taxonomy" id="2528022"/>
    <lineage>
        <taxon>Bacteria</taxon>
        <taxon>Pseudomonadati</taxon>
        <taxon>Planctomycetota</taxon>
        <taxon>Planctomycetia</taxon>
        <taxon>Pirellulales</taxon>
        <taxon>Lacipirellulaceae</taxon>
        <taxon>Botrimarina</taxon>
    </lineage>
</organism>
<dbReference type="Pfam" id="PF00722">
    <property type="entry name" value="Glyco_hydro_16"/>
    <property type="match status" value="1"/>
</dbReference>
<keyword evidence="6" id="KW-1185">Reference proteome</keyword>
<dbReference type="KEGG" id="bmei:Spa11_28870"/>
<keyword evidence="3" id="KW-0732">Signal</keyword>
<evidence type="ECO:0000313" key="6">
    <source>
        <dbReference type="Proteomes" id="UP000316426"/>
    </source>
</evidence>
<protein>
    <submittedName>
        <fullName evidence="5">Beta-glucanase</fullName>
        <ecNumber evidence="5">3.2.1.73</ecNumber>
    </submittedName>
</protein>
<dbReference type="Gene3D" id="2.60.120.200">
    <property type="match status" value="1"/>
</dbReference>
<evidence type="ECO:0000256" key="1">
    <source>
        <dbReference type="ARBA" id="ARBA00006865"/>
    </source>
</evidence>
<reference evidence="5 6" key="1">
    <citation type="submission" date="2019-02" db="EMBL/GenBank/DDBJ databases">
        <title>Deep-cultivation of Planctomycetes and their phenomic and genomic characterization uncovers novel biology.</title>
        <authorList>
            <person name="Wiegand S."/>
            <person name="Jogler M."/>
            <person name="Boedeker C."/>
            <person name="Pinto D."/>
            <person name="Vollmers J."/>
            <person name="Rivas-Marin E."/>
            <person name="Kohn T."/>
            <person name="Peeters S.H."/>
            <person name="Heuer A."/>
            <person name="Rast P."/>
            <person name="Oberbeckmann S."/>
            <person name="Bunk B."/>
            <person name="Jeske O."/>
            <person name="Meyerdierks A."/>
            <person name="Storesund J.E."/>
            <person name="Kallscheuer N."/>
            <person name="Luecker S."/>
            <person name="Lage O.M."/>
            <person name="Pohl T."/>
            <person name="Merkel B.J."/>
            <person name="Hornburger P."/>
            <person name="Mueller R.-W."/>
            <person name="Bruemmer F."/>
            <person name="Labrenz M."/>
            <person name="Spormann A.M."/>
            <person name="Op den Camp H."/>
            <person name="Overmann J."/>
            <person name="Amann R."/>
            <person name="Jetten M.S.M."/>
            <person name="Mascher T."/>
            <person name="Medema M.H."/>
            <person name="Devos D.P."/>
            <person name="Kaster A.-K."/>
            <person name="Ovreas L."/>
            <person name="Rohde M."/>
            <person name="Galperin M.Y."/>
            <person name="Jogler C."/>
        </authorList>
    </citation>
    <scope>NUCLEOTIDE SEQUENCE [LARGE SCALE GENOMIC DNA]</scope>
    <source>
        <strain evidence="5 6">Spa11</strain>
    </source>
</reference>
<evidence type="ECO:0000259" key="4">
    <source>
        <dbReference type="PROSITE" id="PS51762"/>
    </source>
</evidence>
<dbReference type="GO" id="GO:0042972">
    <property type="term" value="F:licheninase activity"/>
    <property type="evidence" value="ECO:0007669"/>
    <property type="project" value="UniProtKB-EC"/>
</dbReference>
<keyword evidence="5" id="KW-0378">Hydrolase</keyword>